<dbReference type="PROSITE" id="PS00246">
    <property type="entry name" value="WNT1"/>
    <property type="match status" value="1"/>
</dbReference>
<accession>A0A9J6C126</accession>
<keyword evidence="3 10" id="KW-0217">Developmental protein</keyword>
<dbReference type="GO" id="GO:0045165">
    <property type="term" value="P:cell fate commitment"/>
    <property type="evidence" value="ECO:0007669"/>
    <property type="project" value="TreeGrafter"/>
</dbReference>
<feature type="signal peptide" evidence="12">
    <location>
        <begin position="1"/>
        <end position="22"/>
    </location>
</feature>
<keyword evidence="7" id="KW-1015">Disulfide bond</keyword>
<dbReference type="PANTHER" id="PTHR12027:SF72">
    <property type="entry name" value="PROTEIN WNT-6"/>
    <property type="match status" value="1"/>
</dbReference>
<dbReference type="GO" id="GO:0005125">
    <property type="term" value="F:cytokine activity"/>
    <property type="evidence" value="ECO:0007669"/>
    <property type="project" value="TreeGrafter"/>
</dbReference>
<evidence type="ECO:0000313" key="13">
    <source>
        <dbReference type="EMBL" id="KAG5675876.1"/>
    </source>
</evidence>
<dbReference type="EMBL" id="JADBJN010000002">
    <property type="protein sequence ID" value="KAG5675876.1"/>
    <property type="molecule type" value="Genomic_DNA"/>
</dbReference>
<name>A0A9J6C126_POLVA</name>
<feature type="compositionally biased region" description="Low complexity" evidence="11">
    <location>
        <begin position="161"/>
        <end position="173"/>
    </location>
</feature>
<keyword evidence="14" id="KW-1185">Reference proteome</keyword>
<protein>
    <recommendedName>
        <fullName evidence="10">Protein Wnt</fullName>
    </recommendedName>
</protein>
<dbReference type="GO" id="GO:0005615">
    <property type="term" value="C:extracellular space"/>
    <property type="evidence" value="ECO:0007669"/>
    <property type="project" value="TreeGrafter"/>
</dbReference>
<evidence type="ECO:0000256" key="12">
    <source>
        <dbReference type="SAM" id="SignalP"/>
    </source>
</evidence>
<comment type="function">
    <text evidence="10">Ligand for members of the frizzled family of seven transmembrane receptors.</text>
</comment>
<evidence type="ECO:0000256" key="3">
    <source>
        <dbReference type="ARBA" id="ARBA00022473"/>
    </source>
</evidence>
<dbReference type="GO" id="GO:0060070">
    <property type="term" value="P:canonical Wnt signaling pathway"/>
    <property type="evidence" value="ECO:0007669"/>
    <property type="project" value="TreeGrafter"/>
</dbReference>
<dbReference type="PRINTS" id="PR01349">
    <property type="entry name" value="WNTPROTEIN"/>
</dbReference>
<dbReference type="AlphaFoldDB" id="A0A9J6C126"/>
<organism evidence="13 14">
    <name type="scientific">Polypedilum vanderplanki</name>
    <name type="common">Sleeping chironomid midge</name>
    <dbReference type="NCBI Taxonomy" id="319348"/>
    <lineage>
        <taxon>Eukaryota</taxon>
        <taxon>Metazoa</taxon>
        <taxon>Ecdysozoa</taxon>
        <taxon>Arthropoda</taxon>
        <taxon>Hexapoda</taxon>
        <taxon>Insecta</taxon>
        <taxon>Pterygota</taxon>
        <taxon>Neoptera</taxon>
        <taxon>Endopterygota</taxon>
        <taxon>Diptera</taxon>
        <taxon>Nematocera</taxon>
        <taxon>Chironomoidea</taxon>
        <taxon>Chironomidae</taxon>
        <taxon>Chironominae</taxon>
        <taxon>Polypedilum</taxon>
        <taxon>Polypedilum</taxon>
    </lineage>
</organism>
<gene>
    <name evidence="13" type="ORF">PVAND_005742</name>
</gene>
<evidence type="ECO:0000256" key="7">
    <source>
        <dbReference type="ARBA" id="ARBA00023157"/>
    </source>
</evidence>
<feature type="region of interest" description="Disordered" evidence="11">
    <location>
        <begin position="159"/>
        <end position="201"/>
    </location>
</feature>
<evidence type="ECO:0000256" key="8">
    <source>
        <dbReference type="ARBA" id="ARBA00023180"/>
    </source>
</evidence>
<evidence type="ECO:0000256" key="1">
    <source>
        <dbReference type="ARBA" id="ARBA00004498"/>
    </source>
</evidence>
<dbReference type="InterPro" id="IPR018161">
    <property type="entry name" value="Wnt_CS"/>
</dbReference>
<keyword evidence="4" id="KW-0964">Secreted</keyword>
<evidence type="ECO:0000256" key="5">
    <source>
        <dbReference type="ARBA" id="ARBA00022530"/>
    </source>
</evidence>
<dbReference type="SMART" id="SM00097">
    <property type="entry name" value="WNT1"/>
    <property type="match status" value="1"/>
</dbReference>
<evidence type="ECO:0000256" key="11">
    <source>
        <dbReference type="SAM" id="MobiDB-lite"/>
    </source>
</evidence>
<evidence type="ECO:0000256" key="2">
    <source>
        <dbReference type="ARBA" id="ARBA00005683"/>
    </source>
</evidence>
<keyword evidence="6 10" id="KW-0879">Wnt signaling pathway</keyword>
<dbReference type="GO" id="GO:0005109">
    <property type="term" value="F:frizzled binding"/>
    <property type="evidence" value="ECO:0007669"/>
    <property type="project" value="TreeGrafter"/>
</dbReference>
<keyword evidence="5" id="KW-0272">Extracellular matrix</keyword>
<comment type="subcellular location">
    <subcellularLocation>
        <location evidence="1 10">Secreted</location>
        <location evidence="1 10">Extracellular space</location>
        <location evidence="1 10">Extracellular matrix</location>
    </subcellularLocation>
</comment>
<dbReference type="InterPro" id="IPR009143">
    <property type="entry name" value="Wnt6"/>
</dbReference>
<dbReference type="Gene3D" id="3.30.2460.20">
    <property type="match status" value="1"/>
</dbReference>
<evidence type="ECO:0000256" key="4">
    <source>
        <dbReference type="ARBA" id="ARBA00022525"/>
    </source>
</evidence>
<dbReference type="PANTHER" id="PTHR12027">
    <property type="entry name" value="WNT RELATED"/>
    <property type="match status" value="1"/>
</dbReference>
<comment type="similarity">
    <text evidence="2 10">Belongs to the Wnt family.</text>
</comment>
<dbReference type="Pfam" id="PF00110">
    <property type="entry name" value="wnt"/>
    <property type="match status" value="1"/>
</dbReference>
<reference evidence="13" key="1">
    <citation type="submission" date="2021-03" db="EMBL/GenBank/DDBJ databases">
        <title>Chromosome level genome of the anhydrobiotic midge Polypedilum vanderplanki.</title>
        <authorList>
            <person name="Yoshida Y."/>
            <person name="Kikawada T."/>
            <person name="Gusev O."/>
        </authorList>
    </citation>
    <scope>NUCLEOTIDE SEQUENCE</scope>
    <source>
        <strain evidence="13">NIAS01</strain>
        <tissue evidence="13">Whole body or cell culture</tissue>
    </source>
</reference>
<feature type="chain" id="PRO_5039915525" description="Protein Wnt" evidence="12">
    <location>
        <begin position="23"/>
        <end position="404"/>
    </location>
</feature>
<evidence type="ECO:0000313" key="14">
    <source>
        <dbReference type="Proteomes" id="UP001107558"/>
    </source>
</evidence>
<keyword evidence="9" id="KW-0449">Lipoprotein</keyword>
<evidence type="ECO:0000256" key="10">
    <source>
        <dbReference type="RuleBase" id="RU003500"/>
    </source>
</evidence>
<proteinExistence type="inferred from homology"/>
<dbReference type="CDD" id="cd19338">
    <property type="entry name" value="Wnt_Wnt6"/>
    <property type="match status" value="1"/>
</dbReference>
<dbReference type="GO" id="GO:0030182">
    <property type="term" value="P:neuron differentiation"/>
    <property type="evidence" value="ECO:0007669"/>
    <property type="project" value="TreeGrafter"/>
</dbReference>
<keyword evidence="12" id="KW-0732">Signal</keyword>
<evidence type="ECO:0000256" key="9">
    <source>
        <dbReference type="ARBA" id="ARBA00023288"/>
    </source>
</evidence>
<keyword evidence="8" id="KW-0325">Glycoprotein</keyword>
<dbReference type="InterPro" id="IPR005817">
    <property type="entry name" value="Wnt"/>
</dbReference>
<dbReference type="OrthoDB" id="5945655at2759"/>
<evidence type="ECO:0000256" key="6">
    <source>
        <dbReference type="ARBA" id="ARBA00022687"/>
    </source>
</evidence>
<comment type="caution">
    <text evidence="13">The sequence shown here is derived from an EMBL/GenBank/DDBJ whole genome shotgun (WGS) entry which is preliminary data.</text>
</comment>
<sequence length="404" mass="45871">MRVIVCAIYLMIGIMPMTSGWAEGSNILLDPIQVCKKQQKLPNKILEICKQDSRNKTSLLKKISNGITLGFRECENQFRHRKWNCTTQRRSMKKILLKDTRETAFVNAITAAGISYTIAKACSMGELVECSCDKNLVRHNVLLNNQMTNIDGMSHTATTININNNNNNNFNNKNRNKKPRRNNNNNNKRNANKRKAPDGLPGMGENWEWSGCDDNVNFGNRKSKDFLDARYRRRSDIKTLVRIHNNDAGRMAVKKSMRLDCKCHGLSGSCTMKTCWMKLPSFAEVASRLRDRFDASSKVIASNDGTGFMTEGLAIKPPTKQDLVYTEESPDFCKPNPKIGSLGVHNRECNITSTGEDSCEILCCNYGYQRTTIFVKSNCQCRFIWCCNVICSVCTEKREIYTCR</sequence>
<dbReference type="InterPro" id="IPR043158">
    <property type="entry name" value="Wnt_C"/>
</dbReference>
<dbReference type="Proteomes" id="UP001107558">
    <property type="component" value="Chromosome 2"/>
</dbReference>